<name>A0A7W9YVA6_9HYPH</name>
<protein>
    <submittedName>
        <fullName evidence="2">Spore maturation protein CgeB</fullName>
    </submittedName>
</protein>
<dbReference type="AlphaFoldDB" id="A0A7W9YVA6"/>
<proteinExistence type="predicted"/>
<dbReference type="Proteomes" id="UP000535501">
    <property type="component" value="Unassembled WGS sequence"/>
</dbReference>
<evidence type="ECO:0000313" key="2">
    <source>
        <dbReference type="EMBL" id="MBB6178942.1"/>
    </source>
</evidence>
<sequence length="371" mass="41685">MRQSLDIIVLGLSLSSSWGNGHATTYRALLRGLKEEGHHVLFLERDVPWYASQRDLPAPDFCELQYYTQVEDLIGNYPDRIRSADAVIIGSYVPEGVRVIDEVVAMSPQRLCFYDIDTPVTLAKLGRNDEEYLARRQIPIFDAYFSFSGGEVLKRLEEVYGSRNAVALYCSVDPARYVNTGEAFEWDLGYLGTYSPDRQPTVERLLLDVARRLPNRRFVVAGPQYPAEIDWPENVERIEHLPPAEHASFYSRQRFTLNVTRADMIEAGWSPSVRLFEAAACGTPIISDYWRGLDELLPHQDAIIIARDTADVVAALSAANDAKRDEIAASAQARVLADHTGLARSRELVEALLAIPPGRATERHPRQRISA</sequence>
<dbReference type="SUPFAM" id="SSF53756">
    <property type="entry name" value="UDP-Glycosyltransferase/glycogen phosphorylase"/>
    <property type="match status" value="1"/>
</dbReference>
<reference evidence="2 3" key="1">
    <citation type="submission" date="2020-08" db="EMBL/GenBank/DDBJ databases">
        <title>Genomic Encyclopedia of Type Strains, Phase IV (KMG-IV): sequencing the most valuable type-strain genomes for metagenomic binning, comparative biology and taxonomic classification.</title>
        <authorList>
            <person name="Goeker M."/>
        </authorList>
    </citation>
    <scope>NUCLEOTIDE SEQUENCE [LARGE SCALE GENOMIC DNA]</scope>
    <source>
        <strain evidence="2 3">DSM 102134</strain>
    </source>
</reference>
<dbReference type="EMBL" id="JACHEJ010000001">
    <property type="protein sequence ID" value="MBB6178942.1"/>
    <property type="molecule type" value="Genomic_DNA"/>
</dbReference>
<feature type="domain" description="Spore protein YkvP/CgeB glycosyl transferase-like" evidence="1">
    <location>
        <begin position="199"/>
        <end position="349"/>
    </location>
</feature>
<keyword evidence="3" id="KW-1185">Reference proteome</keyword>
<accession>A0A7W9YVA6</accession>
<evidence type="ECO:0000259" key="1">
    <source>
        <dbReference type="Pfam" id="PF13524"/>
    </source>
</evidence>
<comment type="caution">
    <text evidence="2">The sequence shown here is derived from an EMBL/GenBank/DDBJ whole genome shotgun (WGS) entry which is preliminary data.</text>
</comment>
<evidence type="ECO:0000313" key="3">
    <source>
        <dbReference type="Proteomes" id="UP000535501"/>
    </source>
</evidence>
<dbReference type="Gene3D" id="3.40.50.2000">
    <property type="entry name" value="Glycogen Phosphorylase B"/>
    <property type="match status" value="1"/>
</dbReference>
<dbReference type="RefSeq" id="WP_077546359.1">
    <property type="nucleotide sequence ID" value="NZ_JACHEJ010000001.1"/>
</dbReference>
<organism evidence="2 3">
    <name type="scientific">Pseudorhizobium flavum</name>
    <dbReference type="NCBI Taxonomy" id="1335061"/>
    <lineage>
        <taxon>Bacteria</taxon>
        <taxon>Pseudomonadati</taxon>
        <taxon>Pseudomonadota</taxon>
        <taxon>Alphaproteobacteria</taxon>
        <taxon>Hyphomicrobiales</taxon>
        <taxon>Rhizobiaceae</taxon>
        <taxon>Rhizobium/Agrobacterium group</taxon>
        <taxon>Pseudorhizobium</taxon>
    </lineage>
</organism>
<gene>
    <name evidence="2" type="ORF">HNQ75_000885</name>
</gene>
<dbReference type="InterPro" id="IPR055259">
    <property type="entry name" value="YkvP/CgeB_Glyco_trans-like"/>
</dbReference>
<dbReference type="Pfam" id="PF13524">
    <property type="entry name" value="Glyco_trans_1_2"/>
    <property type="match status" value="1"/>
</dbReference>